<name>A0A2J7R4S9_9NEOP</name>
<dbReference type="Pfam" id="PF17906">
    <property type="entry name" value="HTH_48"/>
    <property type="match status" value="1"/>
</dbReference>
<dbReference type="PANTHER" id="PTHR46060:SF1">
    <property type="entry name" value="MARINER MOS1 TRANSPOSASE-LIKE PROTEIN"/>
    <property type="match status" value="1"/>
</dbReference>
<protein>
    <recommendedName>
        <fullName evidence="1">Mos1 transposase HTH domain-containing protein</fullName>
    </recommendedName>
</protein>
<dbReference type="InterPro" id="IPR036397">
    <property type="entry name" value="RNaseH_sf"/>
</dbReference>
<dbReference type="GO" id="GO:0003676">
    <property type="term" value="F:nucleic acid binding"/>
    <property type="evidence" value="ECO:0007669"/>
    <property type="project" value="InterPro"/>
</dbReference>
<organism evidence="2 3">
    <name type="scientific">Cryptotermes secundus</name>
    <dbReference type="NCBI Taxonomy" id="105785"/>
    <lineage>
        <taxon>Eukaryota</taxon>
        <taxon>Metazoa</taxon>
        <taxon>Ecdysozoa</taxon>
        <taxon>Arthropoda</taxon>
        <taxon>Hexapoda</taxon>
        <taxon>Insecta</taxon>
        <taxon>Pterygota</taxon>
        <taxon>Neoptera</taxon>
        <taxon>Polyneoptera</taxon>
        <taxon>Dictyoptera</taxon>
        <taxon>Blattodea</taxon>
        <taxon>Blattoidea</taxon>
        <taxon>Termitoidae</taxon>
        <taxon>Kalotermitidae</taxon>
        <taxon>Cryptotermitinae</taxon>
        <taxon>Cryptotermes</taxon>
    </lineage>
</organism>
<feature type="domain" description="Mos1 transposase HTH" evidence="1">
    <location>
        <begin position="4"/>
        <end position="40"/>
    </location>
</feature>
<dbReference type="STRING" id="105785.A0A2J7R4S9"/>
<dbReference type="Proteomes" id="UP000235965">
    <property type="component" value="Unassembled WGS sequence"/>
</dbReference>
<gene>
    <name evidence="2" type="ORF">B7P43_G09436</name>
</gene>
<evidence type="ECO:0000313" key="3">
    <source>
        <dbReference type="Proteomes" id="UP000235965"/>
    </source>
</evidence>
<reference evidence="2 3" key="1">
    <citation type="submission" date="2017-12" db="EMBL/GenBank/DDBJ databases">
        <title>Hemimetabolous genomes reveal molecular basis of termite eusociality.</title>
        <authorList>
            <person name="Harrison M.C."/>
            <person name="Jongepier E."/>
            <person name="Robertson H.M."/>
            <person name="Arning N."/>
            <person name="Bitard-Feildel T."/>
            <person name="Chao H."/>
            <person name="Childers C.P."/>
            <person name="Dinh H."/>
            <person name="Doddapaneni H."/>
            <person name="Dugan S."/>
            <person name="Gowin J."/>
            <person name="Greiner C."/>
            <person name="Han Y."/>
            <person name="Hu H."/>
            <person name="Hughes D.S.T."/>
            <person name="Huylmans A.-K."/>
            <person name="Kemena C."/>
            <person name="Kremer L.P.M."/>
            <person name="Lee S.L."/>
            <person name="Lopez-Ezquerra A."/>
            <person name="Mallet L."/>
            <person name="Monroy-Kuhn J.M."/>
            <person name="Moser A."/>
            <person name="Murali S.C."/>
            <person name="Muzny D.M."/>
            <person name="Otani S."/>
            <person name="Piulachs M.-D."/>
            <person name="Poelchau M."/>
            <person name="Qu J."/>
            <person name="Schaub F."/>
            <person name="Wada-Katsumata A."/>
            <person name="Worley K.C."/>
            <person name="Xie Q."/>
            <person name="Ylla G."/>
            <person name="Poulsen M."/>
            <person name="Gibbs R.A."/>
            <person name="Schal C."/>
            <person name="Richards S."/>
            <person name="Belles X."/>
            <person name="Korb J."/>
            <person name="Bornberg-Bauer E."/>
        </authorList>
    </citation>
    <scope>NUCLEOTIDE SEQUENCE [LARGE SCALE GENOMIC DNA]</scope>
    <source>
        <tissue evidence="2">Whole body</tissue>
    </source>
</reference>
<evidence type="ECO:0000313" key="2">
    <source>
        <dbReference type="EMBL" id="PNF35835.1"/>
    </source>
</evidence>
<feature type="non-terminal residue" evidence="2">
    <location>
        <position position="1"/>
    </location>
</feature>
<dbReference type="InterPro" id="IPR041426">
    <property type="entry name" value="Mos1_HTH"/>
</dbReference>
<proteinExistence type="predicted"/>
<dbReference type="Gene3D" id="3.30.420.10">
    <property type="entry name" value="Ribonuclease H-like superfamily/Ribonuclease H"/>
    <property type="match status" value="1"/>
</dbReference>
<sequence>LKIEILSGKNPTEIHSALSEVCGELTVDRSTVSRWASRFRGSCVTINDDPRPGRPKTSTDEGSVKLVSDALEEDRHVTCEVLSETTGIPPTSIFRILTNDLKKRKISARWMLEAGPIILHDNARPHIENVAIETLRRYGWEVLPHAPYSSDMSPPDFDLFSKLKQPMRGRRFPSLEELSAAVPEPFDR</sequence>
<dbReference type="OrthoDB" id="616263at2759"/>
<dbReference type="PANTHER" id="PTHR46060">
    <property type="entry name" value="MARINER MOS1 TRANSPOSASE-LIKE PROTEIN"/>
    <property type="match status" value="1"/>
</dbReference>
<comment type="caution">
    <text evidence="2">The sequence shown here is derived from an EMBL/GenBank/DDBJ whole genome shotgun (WGS) entry which is preliminary data.</text>
</comment>
<evidence type="ECO:0000259" key="1">
    <source>
        <dbReference type="Pfam" id="PF17906"/>
    </source>
</evidence>
<dbReference type="AlphaFoldDB" id="A0A2J7R4S9"/>
<dbReference type="InParanoid" id="A0A2J7R4S9"/>
<keyword evidence="3" id="KW-1185">Reference proteome</keyword>
<dbReference type="EMBL" id="NEVH01007402">
    <property type="protein sequence ID" value="PNF35835.1"/>
    <property type="molecule type" value="Genomic_DNA"/>
</dbReference>
<dbReference type="InterPro" id="IPR052709">
    <property type="entry name" value="Transposase-MT_Hybrid"/>
</dbReference>
<accession>A0A2J7R4S9</accession>